<dbReference type="GO" id="GO:0008233">
    <property type="term" value="F:peptidase activity"/>
    <property type="evidence" value="ECO:0007669"/>
    <property type="project" value="UniProtKB-KW"/>
</dbReference>
<dbReference type="Proteomes" id="UP000199112">
    <property type="component" value="Unassembled WGS sequence"/>
</dbReference>
<keyword evidence="4" id="KW-1185">Reference proteome</keyword>
<evidence type="ECO:0000313" key="3">
    <source>
        <dbReference type="EMBL" id="SEH14521.1"/>
    </source>
</evidence>
<dbReference type="EMBL" id="FNWL01000002">
    <property type="protein sequence ID" value="SEH14521.1"/>
    <property type="molecule type" value="Genomic_DNA"/>
</dbReference>
<dbReference type="NCBIfam" id="TIGR01382">
    <property type="entry name" value="PfpI"/>
    <property type="match status" value="1"/>
</dbReference>
<dbReference type="Pfam" id="PF01965">
    <property type="entry name" value="DJ-1_PfpI"/>
    <property type="match status" value="1"/>
</dbReference>
<evidence type="ECO:0000313" key="4">
    <source>
        <dbReference type="Proteomes" id="UP000199112"/>
    </source>
</evidence>
<dbReference type="PANTHER" id="PTHR42733">
    <property type="entry name" value="DJ-1 PROTEIN"/>
    <property type="match status" value="1"/>
</dbReference>
<name>A0A1H6FUP4_9EURY</name>
<feature type="domain" description="DJ-1/PfpI" evidence="2">
    <location>
        <begin position="14"/>
        <end position="182"/>
    </location>
</feature>
<dbReference type="InterPro" id="IPR002818">
    <property type="entry name" value="DJ-1/PfpI"/>
</dbReference>
<evidence type="ECO:0000259" key="2">
    <source>
        <dbReference type="Pfam" id="PF01965"/>
    </source>
</evidence>
<evidence type="ECO:0000256" key="1">
    <source>
        <dbReference type="ARBA" id="ARBA00008542"/>
    </source>
</evidence>
<reference evidence="4" key="1">
    <citation type="submission" date="2016-10" db="EMBL/GenBank/DDBJ databases">
        <authorList>
            <person name="Varghese N."/>
            <person name="Submissions S."/>
        </authorList>
    </citation>
    <scope>NUCLEOTIDE SEQUENCE [LARGE SCALE GENOMIC DNA]</scope>
    <source>
        <strain evidence="4">CGMCC 1.8981</strain>
    </source>
</reference>
<dbReference type="GO" id="GO:0006508">
    <property type="term" value="P:proteolysis"/>
    <property type="evidence" value="ECO:0007669"/>
    <property type="project" value="UniProtKB-KW"/>
</dbReference>
<keyword evidence="3" id="KW-0378">Hydrolase</keyword>
<accession>A0A1H6FUP4</accession>
<dbReference type="OrthoDB" id="82036at2157"/>
<dbReference type="PROSITE" id="PS51273">
    <property type="entry name" value="GATASE_TYPE_1"/>
    <property type="match status" value="1"/>
</dbReference>
<dbReference type="InterPro" id="IPR029062">
    <property type="entry name" value="Class_I_gatase-like"/>
</dbReference>
<organism evidence="3 4">
    <name type="scientific">Natronorubrum sediminis</name>
    <dbReference type="NCBI Taxonomy" id="640943"/>
    <lineage>
        <taxon>Archaea</taxon>
        <taxon>Methanobacteriati</taxon>
        <taxon>Methanobacteriota</taxon>
        <taxon>Stenosarchaea group</taxon>
        <taxon>Halobacteria</taxon>
        <taxon>Halobacteriales</taxon>
        <taxon>Natrialbaceae</taxon>
        <taxon>Natronorubrum</taxon>
    </lineage>
</organism>
<gene>
    <name evidence="3" type="ORF">SAMN04487967_1641</name>
</gene>
<dbReference type="CDD" id="cd03134">
    <property type="entry name" value="GATase1_PfpI_like"/>
    <property type="match status" value="1"/>
</dbReference>
<dbReference type="RefSeq" id="WP_090506599.1">
    <property type="nucleotide sequence ID" value="NZ_FNWL01000002.1"/>
</dbReference>
<dbReference type="InterPro" id="IPR006286">
    <property type="entry name" value="C56_PfpI-like"/>
</dbReference>
<proteinExistence type="inferred from homology"/>
<dbReference type="SUPFAM" id="SSF52317">
    <property type="entry name" value="Class I glutamine amidotransferase-like"/>
    <property type="match status" value="1"/>
</dbReference>
<sequence>MSNSDDHDLEGVDVAIFLAQEGAEEVEFTEPKQAVEDAGASVDVVGHETGGGQTVTNDLEESDAYEIKTTFGEVSAEDYDGIIVPGGTVGADTLRTREAGVDLLRAHIEDGKPTAVICHGPWTLIEAGVVDGRTLTSYHSLQTDVRNAGGEWVDEEVVTDDGLITSRNPDDLNAFCETILEEFSR</sequence>
<comment type="similarity">
    <text evidence="1">Belongs to the peptidase C56 family.</text>
</comment>
<dbReference type="Gene3D" id="3.40.50.880">
    <property type="match status" value="1"/>
</dbReference>
<dbReference type="PANTHER" id="PTHR42733:SF12">
    <property type="entry name" value="PROTEINASE"/>
    <property type="match status" value="1"/>
</dbReference>
<keyword evidence="3" id="KW-0645">Protease</keyword>
<protein>
    <submittedName>
        <fullName evidence="3">Protease I</fullName>
    </submittedName>
</protein>
<dbReference type="AlphaFoldDB" id="A0A1H6FUP4"/>
<dbReference type="PROSITE" id="PS51276">
    <property type="entry name" value="PEPTIDASE_C56_PFPI"/>
    <property type="match status" value="1"/>
</dbReference>